<dbReference type="InterPro" id="IPR009056">
    <property type="entry name" value="Cyt_c-like_dom"/>
</dbReference>
<reference evidence="7" key="1">
    <citation type="submission" date="2010-12" db="EMBL/GenBank/DDBJ databases">
        <title>Complete sequence of Desulfovibrio aespoeensis Aspo-2.</title>
        <authorList>
            <consortium name="US DOE Joint Genome Institute"/>
            <person name="Lucas S."/>
            <person name="Copeland A."/>
            <person name="Lapidus A."/>
            <person name="Cheng J.-F."/>
            <person name="Goodwin L."/>
            <person name="Pitluck S."/>
            <person name="Chertkov O."/>
            <person name="Misra M."/>
            <person name="Detter J.C."/>
            <person name="Han C."/>
            <person name="Tapia R."/>
            <person name="Land M."/>
            <person name="Hauser L."/>
            <person name="Kyrpides N."/>
            <person name="Ivanova N."/>
            <person name="Ovchinnikova G."/>
            <person name="Pedersen K."/>
            <person name="Jagevall S."/>
            <person name="Hazen T."/>
            <person name="Woyke T."/>
        </authorList>
    </citation>
    <scope>NUCLEOTIDE SEQUENCE [LARGE SCALE GENOMIC DNA]</scope>
    <source>
        <strain evidence="7">ATCC 700646 / DSM 10631 / Aspo-2</strain>
    </source>
</reference>
<dbReference type="RefSeq" id="WP_013516071.1">
    <property type="nucleotide sequence ID" value="NC_014844.1"/>
</dbReference>
<name>E6VR86_PSEA9</name>
<gene>
    <name evidence="6" type="ordered locus">Daes_3178</name>
</gene>
<keyword evidence="7" id="KW-1185">Reference proteome</keyword>
<keyword evidence="3" id="KW-0408">Iron</keyword>
<evidence type="ECO:0000256" key="1">
    <source>
        <dbReference type="ARBA" id="ARBA00022617"/>
    </source>
</evidence>
<evidence type="ECO:0000256" key="3">
    <source>
        <dbReference type="ARBA" id="ARBA00023004"/>
    </source>
</evidence>
<dbReference type="HOGENOM" id="CLU_167435_0_0_7"/>
<evidence type="ECO:0000313" key="7">
    <source>
        <dbReference type="Proteomes" id="UP000002191"/>
    </source>
</evidence>
<dbReference type="Gene3D" id="1.10.760.10">
    <property type="entry name" value="Cytochrome c-like domain"/>
    <property type="match status" value="1"/>
</dbReference>
<dbReference type="InterPro" id="IPR036909">
    <property type="entry name" value="Cyt_c-like_dom_sf"/>
</dbReference>
<keyword evidence="4" id="KW-0732">Signal</keyword>
<sequence length="107" mass="11790" precursor="true">MNRTAMTIVASALVVMMTVSMAFALGDGNGRKGKFLYRKNCRSCHDGKSAADLSPADRTQAEWKATFADMGKIKCSDGWTISKEELNDIYTYLYEYAKDSPSPAKCS</sequence>
<dbReference type="EMBL" id="CP002431">
    <property type="protein sequence ID" value="ADU64170.1"/>
    <property type="molecule type" value="Genomic_DNA"/>
</dbReference>
<keyword evidence="1" id="KW-0349">Heme</keyword>
<dbReference type="GO" id="GO:0020037">
    <property type="term" value="F:heme binding"/>
    <property type="evidence" value="ECO:0007669"/>
    <property type="project" value="InterPro"/>
</dbReference>
<dbReference type="OrthoDB" id="5405625at2"/>
<evidence type="ECO:0000313" key="6">
    <source>
        <dbReference type="EMBL" id="ADU64170.1"/>
    </source>
</evidence>
<dbReference type="GO" id="GO:0046872">
    <property type="term" value="F:metal ion binding"/>
    <property type="evidence" value="ECO:0007669"/>
    <property type="project" value="UniProtKB-KW"/>
</dbReference>
<dbReference type="Proteomes" id="UP000002191">
    <property type="component" value="Chromosome"/>
</dbReference>
<feature type="domain" description="Cytochrome c" evidence="5">
    <location>
        <begin position="29"/>
        <end position="93"/>
    </location>
</feature>
<dbReference type="eggNOG" id="COG2010">
    <property type="taxonomic scope" value="Bacteria"/>
</dbReference>
<organism evidence="6 7">
    <name type="scientific">Pseudodesulfovibrio aespoeensis (strain ATCC 700646 / DSM 10631 / Aspo-2)</name>
    <name type="common">Desulfovibrio aespoeensis</name>
    <dbReference type="NCBI Taxonomy" id="643562"/>
    <lineage>
        <taxon>Bacteria</taxon>
        <taxon>Pseudomonadati</taxon>
        <taxon>Thermodesulfobacteriota</taxon>
        <taxon>Desulfovibrionia</taxon>
        <taxon>Desulfovibrionales</taxon>
        <taxon>Desulfovibrionaceae</taxon>
    </lineage>
</organism>
<protein>
    <submittedName>
        <fullName evidence="6">Cytochrome c family protein</fullName>
    </submittedName>
</protein>
<dbReference type="KEGG" id="das:Daes_3178"/>
<feature type="signal peptide" evidence="4">
    <location>
        <begin position="1"/>
        <end position="24"/>
    </location>
</feature>
<dbReference type="STRING" id="643562.Daes_3178"/>
<evidence type="ECO:0000259" key="5">
    <source>
        <dbReference type="Pfam" id="PF13442"/>
    </source>
</evidence>
<evidence type="ECO:0000256" key="2">
    <source>
        <dbReference type="ARBA" id="ARBA00022723"/>
    </source>
</evidence>
<feature type="chain" id="PRO_5003211246" evidence="4">
    <location>
        <begin position="25"/>
        <end position="107"/>
    </location>
</feature>
<dbReference type="AlphaFoldDB" id="E6VR86"/>
<keyword evidence="2" id="KW-0479">Metal-binding</keyword>
<accession>E6VR86</accession>
<reference evidence="6 7" key="2">
    <citation type="journal article" date="2014" name="Genome Announc.">
        <title>Complete Genome Sequence of the Subsurface, Mesophilic Sulfate-Reducing Bacterium Desulfovibrio aespoeensis Aspo-2.</title>
        <authorList>
            <person name="Pedersen K."/>
            <person name="Bengtsson A."/>
            <person name="Edlund J."/>
            <person name="Rabe L."/>
            <person name="Hazen T."/>
            <person name="Chakraborty R."/>
            <person name="Goodwin L."/>
            <person name="Shapiro N."/>
        </authorList>
    </citation>
    <scope>NUCLEOTIDE SEQUENCE [LARGE SCALE GENOMIC DNA]</scope>
    <source>
        <strain evidence="7">ATCC 700646 / DSM 10631 / Aspo-2</strain>
    </source>
</reference>
<dbReference type="Pfam" id="PF13442">
    <property type="entry name" value="Cytochrome_CBB3"/>
    <property type="match status" value="1"/>
</dbReference>
<proteinExistence type="predicted"/>
<dbReference type="SUPFAM" id="SSF46626">
    <property type="entry name" value="Cytochrome c"/>
    <property type="match status" value="1"/>
</dbReference>
<dbReference type="GO" id="GO:0009055">
    <property type="term" value="F:electron transfer activity"/>
    <property type="evidence" value="ECO:0007669"/>
    <property type="project" value="InterPro"/>
</dbReference>
<evidence type="ECO:0000256" key="4">
    <source>
        <dbReference type="SAM" id="SignalP"/>
    </source>
</evidence>